<evidence type="ECO:0000313" key="4">
    <source>
        <dbReference type="Proteomes" id="UP001556118"/>
    </source>
</evidence>
<dbReference type="InterPro" id="IPR002104">
    <property type="entry name" value="Integrase_catalytic"/>
</dbReference>
<comment type="caution">
    <text evidence="3">The sequence shown here is derived from an EMBL/GenBank/DDBJ whole genome shotgun (WGS) entry which is preliminary data.</text>
</comment>
<dbReference type="PROSITE" id="PS51898">
    <property type="entry name" value="TYR_RECOMBINASE"/>
    <property type="match status" value="1"/>
</dbReference>
<dbReference type="InterPro" id="IPR011010">
    <property type="entry name" value="DNA_brk_join_enz"/>
</dbReference>
<organism evidence="3 4">
    <name type="scientific">Novosphingobium rhizovicinum</name>
    <dbReference type="NCBI Taxonomy" id="3228928"/>
    <lineage>
        <taxon>Bacteria</taxon>
        <taxon>Pseudomonadati</taxon>
        <taxon>Pseudomonadota</taxon>
        <taxon>Alphaproteobacteria</taxon>
        <taxon>Sphingomonadales</taxon>
        <taxon>Sphingomonadaceae</taxon>
        <taxon>Novosphingobium</taxon>
    </lineage>
</organism>
<evidence type="ECO:0000259" key="2">
    <source>
        <dbReference type="PROSITE" id="PS51898"/>
    </source>
</evidence>
<dbReference type="Gene3D" id="1.10.443.10">
    <property type="entry name" value="Intergrase catalytic core"/>
    <property type="match status" value="1"/>
</dbReference>
<accession>A0ABV3R7W6</accession>
<reference evidence="3 4" key="1">
    <citation type="submission" date="2024-06" db="EMBL/GenBank/DDBJ databases">
        <title>Novosphingobium rhizovicinus M1R2S20.</title>
        <authorList>
            <person name="Sun J.-Q."/>
        </authorList>
    </citation>
    <scope>NUCLEOTIDE SEQUENCE [LARGE SCALE GENOMIC DNA]</scope>
    <source>
        <strain evidence="3 4">M1R2S20</strain>
    </source>
</reference>
<feature type="domain" description="Tyr recombinase" evidence="2">
    <location>
        <begin position="1"/>
        <end position="52"/>
    </location>
</feature>
<dbReference type="RefSeq" id="WP_367767669.1">
    <property type="nucleotide sequence ID" value="NZ_JBFNXR010000002.1"/>
</dbReference>
<proteinExistence type="predicted"/>
<name>A0ABV3R7W6_9SPHN</name>
<dbReference type="InterPro" id="IPR013762">
    <property type="entry name" value="Integrase-like_cat_sf"/>
</dbReference>
<dbReference type="EMBL" id="JBFNXR010000002">
    <property type="protein sequence ID" value="MEW9853595.1"/>
    <property type="molecule type" value="Genomic_DNA"/>
</dbReference>
<keyword evidence="4" id="KW-1185">Reference proteome</keyword>
<gene>
    <name evidence="3" type="ORF">ABUH87_00080</name>
</gene>
<keyword evidence="1" id="KW-0233">DNA recombination</keyword>
<sequence>MPSAKGLHCWTFHCVFGLLAVTGMRSGEALRLKRDDVDLDAGVLTVHASEFG</sequence>
<evidence type="ECO:0000256" key="1">
    <source>
        <dbReference type="ARBA" id="ARBA00023172"/>
    </source>
</evidence>
<dbReference type="Proteomes" id="UP001556118">
    <property type="component" value="Unassembled WGS sequence"/>
</dbReference>
<protein>
    <recommendedName>
        <fullName evidence="2">Tyr recombinase domain-containing protein</fullName>
    </recommendedName>
</protein>
<evidence type="ECO:0000313" key="3">
    <source>
        <dbReference type="EMBL" id="MEW9853595.1"/>
    </source>
</evidence>
<dbReference type="SUPFAM" id="SSF56349">
    <property type="entry name" value="DNA breaking-rejoining enzymes"/>
    <property type="match status" value="1"/>
</dbReference>